<proteinExistence type="predicted"/>
<dbReference type="STRING" id="1095629.A0A0C9Y202"/>
<feature type="region of interest" description="Disordered" evidence="1">
    <location>
        <begin position="341"/>
        <end position="364"/>
    </location>
</feature>
<name>A0A0C9Y202_9AGAR</name>
<sequence length="364" mass="39332">MSDTTETPSANMVAILPTDESRPSVILNRSSTPYAGKKLSKAKGNYHQCYIEGDTPTPSATLEPRAHKNWLTNDRQAWSIIAGSVDPSERAYIKLESGGATTAKAAWIALKEIPLPETGCQICEDIKHAFTIGILNEDLLCCIALMNALEDFPHLHTTVSTSLTNSKTGSFTSENILLLLETEQALHDADSSKRNRNNPSIESTALAAQTKPSKSHNATICSNCKRPGHTTLYCVSPGGGMAGKTISKSIAAHKKDRENKKEGNNSSNTSGKVSVTMRDTSGKAFIFQVDPSDVSMPTPASEFVGIASDDVPHNGTHAAPIEQVEYEGWFVFEEEPKTNIDWNTRSKPSDSAAISEISPINQNK</sequence>
<dbReference type="AlphaFoldDB" id="A0A0C9Y202"/>
<dbReference type="Proteomes" id="UP000054477">
    <property type="component" value="Unassembled WGS sequence"/>
</dbReference>
<feature type="compositionally biased region" description="Polar residues" evidence="1">
    <location>
        <begin position="264"/>
        <end position="274"/>
    </location>
</feature>
<reference evidence="3" key="2">
    <citation type="submission" date="2015-01" db="EMBL/GenBank/DDBJ databases">
        <title>Evolutionary Origins and Diversification of the Mycorrhizal Mutualists.</title>
        <authorList>
            <consortium name="DOE Joint Genome Institute"/>
            <consortium name="Mycorrhizal Genomics Consortium"/>
            <person name="Kohler A."/>
            <person name="Kuo A."/>
            <person name="Nagy L.G."/>
            <person name="Floudas D."/>
            <person name="Copeland A."/>
            <person name="Barry K.W."/>
            <person name="Cichocki N."/>
            <person name="Veneault-Fourrey C."/>
            <person name="LaButti K."/>
            <person name="Lindquist E.A."/>
            <person name="Lipzen A."/>
            <person name="Lundell T."/>
            <person name="Morin E."/>
            <person name="Murat C."/>
            <person name="Riley R."/>
            <person name="Ohm R."/>
            <person name="Sun H."/>
            <person name="Tunlid A."/>
            <person name="Henrissat B."/>
            <person name="Grigoriev I.V."/>
            <person name="Hibbett D.S."/>
            <person name="Martin F."/>
        </authorList>
    </citation>
    <scope>NUCLEOTIDE SEQUENCE [LARGE SCALE GENOMIC DNA]</scope>
    <source>
        <strain evidence="3">LaAM-08-1</strain>
    </source>
</reference>
<gene>
    <name evidence="2" type="ORF">K443DRAFT_2101</name>
</gene>
<evidence type="ECO:0000256" key="1">
    <source>
        <dbReference type="SAM" id="MobiDB-lite"/>
    </source>
</evidence>
<evidence type="ECO:0000313" key="3">
    <source>
        <dbReference type="Proteomes" id="UP000054477"/>
    </source>
</evidence>
<keyword evidence="3" id="KW-1185">Reference proteome</keyword>
<dbReference type="EMBL" id="KN838545">
    <property type="protein sequence ID" value="KIK07889.1"/>
    <property type="molecule type" value="Genomic_DNA"/>
</dbReference>
<organism evidence="2 3">
    <name type="scientific">Laccaria amethystina LaAM-08-1</name>
    <dbReference type="NCBI Taxonomy" id="1095629"/>
    <lineage>
        <taxon>Eukaryota</taxon>
        <taxon>Fungi</taxon>
        <taxon>Dikarya</taxon>
        <taxon>Basidiomycota</taxon>
        <taxon>Agaricomycotina</taxon>
        <taxon>Agaricomycetes</taxon>
        <taxon>Agaricomycetidae</taxon>
        <taxon>Agaricales</taxon>
        <taxon>Agaricineae</taxon>
        <taxon>Hydnangiaceae</taxon>
        <taxon>Laccaria</taxon>
    </lineage>
</organism>
<feature type="region of interest" description="Disordered" evidence="1">
    <location>
        <begin position="253"/>
        <end position="274"/>
    </location>
</feature>
<feature type="compositionally biased region" description="Basic and acidic residues" evidence="1">
    <location>
        <begin position="253"/>
        <end position="263"/>
    </location>
</feature>
<dbReference type="OrthoDB" id="2941894at2759"/>
<protein>
    <submittedName>
        <fullName evidence="2">Uncharacterized protein</fullName>
    </submittedName>
</protein>
<evidence type="ECO:0000313" key="2">
    <source>
        <dbReference type="EMBL" id="KIK07889.1"/>
    </source>
</evidence>
<accession>A0A0C9Y202</accession>
<reference evidence="2 3" key="1">
    <citation type="submission" date="2014-04" db="EMBL/GenBank/DDBJ databases">
        <authorList>
            <consortium name="DOE Joint Genome Institute"/>
            <person name="Kuo A."/>
            <person name="Kohler A."/>
            <person name="Nagy L.G."/>
            <person name="Floudas D."/>
            <person name="Copeland A."/>
            <person name="Barry K.W."/>
            <person name="Cichocki N."/>
            <person name="Veneault-Fourrey C."/>
            <person name="LaButti K."/>
            <person name="Lindquist E.A."/>
            <person name="Lipzen A."/>
            <person name="Lundell T."/>
            <person name="Morin E."/>
            <person name="Murat C."/>
            <person name="Sun H."/>
            <person name="Tunlid A."/>
            <person name="Henrissat B."/>
            <person name="Grigoriev I.V."/>
            <person name="Hibbett D.S."/>
            <person name="Martin F."/>
            <person name="Nordberg H.P."/>
            <person name="Cantor M.N."/>
            <person name="Hua S.X."/>
        </authorList>
    </citation>
    <scope>NUCLEOTIDE SEQUENCE [LARGE SCALE GENOMIC DNA]</scope>
    <source>
        <strain evidence="2 3">LaAM-08-1</strain>
    </source>
</reference>
<dbReference type="HOGENOM" id="CLU_047206_0_0_1"/>